<evidence type="ECO:0000313" key="3">
    <source>
        <dbReference type="Proteomes" id="UP000295632"/>
    </source>
</evidence>
<feature type="transmembrane region" description="Helical" evidence="1">
    <location>
        <begin position="104"/>
        <end position="128"/>
    </location>
</feature>
<protein>
    <submittedName>
        <fullName evidence="2">Uncharacterized protein</fullName>
    </submittedName>
</protein>
<organism evidence="2 3">
    <name type="scientific">Aureibacillus halotolerans</name>
    <dbReference type="NCBI Taxonomy" id="1508390"/>
    <lineage>
        <taxon>Bacteria</taxon>
        <taxon>Bacillati</taxon>
        <taxon>Bacillota</taxon>
        <taxon>Bacilli</taxon>
        <taxon>Bacillales</taxon>
        <taxon>Bacillaceae</taxon>
        <taxon>Aureibacillus</taxon>
    </lineage>
</organism>
<dbReference type="RefSeq" id="WP_133579659.1">
    <property type="nucleotide sequence ID" value="NZ_SNYJ01000004.1"/>
</dbReference>
<keyword evidence="3" id="KW-1185">Reference proteome</keyword>
<keyword evidence="1" id="KW-0472">Membrane</keyword>
<keyword evidence="1" id="KW-0812">Transmembrane</keyword>
<dbReference type="Proteomes" id="UP000295632">
    <property type="component" value="Unassembled WGS sequence"/>
</dbReference>
<keyword evidence="1" id="KW-1133">Transmembrane helix</keyword>
<proteinExistence type="predicted"/>
<feature type="transmembrane region" description="Helical" evidence="1">
    <location>
        <begin position="67"/>
        <end position="92"/>
    </location>
</feature>
<sequence>MSTNSAYKTLNWGLIVTLSIIALIRPFMSILGISEAVGKPVASITATIIISIVWIAAVYMKRASKPIVTLVFVGINYGILVIIISGILSPILTGQLQGPLTSPYAIVSVLVTNAIWGLITGFIASVLLKIKTK</sequence>
<gene>
    <name evidence="2" type="ORF">EV213_10450</name>
</gene>
<reference evidence="2 3" key="1">
    <citation type="submission" date="2019-03" db="EMBL/GenBank/DDBJ databases">
        <title>Genomic Encyclopedia of Type Strains, Phase IV (KMG-IV): sequencing the most valuable type-strain genomes for metagenomic binning, comparative biology and taxonomic classification.</title>
        <authorList>
            <person name="Goeker M."/>
        </authorList>
    </citation>
    <scope>NUCLEOTIDE SEQUENCE [LARGE SCALE GENOMIC DNA]</scope>
    <source>
        <strain evidence="2 3">DSM 28697</strain>
    </source>
</reference>
<comment type="caution">
    <text evidence="2">The sequence shown here is derived from an EMBL/GenBank/DDBJ whole genome shotgun (WGS) entry which is preliminary data.</text>
</comment>
<feature type="transmembrane region" description="Helical" evidence="1">
    <location>
        <begin position="12"/>
        <end position="34"/>
    </location>
</feature>
<dbReference type="AlphaFoldDB" id="A0A4R6U7Z1"/>
<name>A0A4R6U7Z1_9BACI</name>
<accession>A0A4R6U7Z1</accession>
<feature type="transmembrane region" description="Helical" evidence="1">
    <location>
        <begin position="40"/>
        <end position="60"/>
    </location>
</feature>
<evidence type="ECO:0000313" key="2">
    <source>
        <dbReference type="EMBL" id="TDQ41053.1"/>
    </source>
</evidence>
<evidence type="ECO:0000256" key="1">
    <source>
        <dbReference type="SAM" id="Phobius"/>
    </source>
</evidence>
<dbReference type="OrthoDB" id="2898516at2"/>
<dbReference type="EMBL" id="SNYJ01000004">
    <property type="protein sequence ID" value="TDQ41053.1"/>
    <property type="molecule type" value="Genomic_DNA"/>
</dbReference>